<dbReference type="SUPFAM" id="SSF52047">
    <property type="entry name" value="RNI-like"/>
    <property type="match status" value="1"/>
</dbReference>
<dbReference type="EMBL" id="QPFP01000111">
    <property type="protein sequence ID" value="TEB21418.1"/>
    <property type="molecule type" value="Genomic_DNA"/>
</dbReference>
<keyword evidence="1" id="KW-0175">Coiled coil</keyword>
<dbReference type="STRING" id="71717.A0A4Y7SIC5"/>
<reference evidence="2 3" key="1">
    <citation type="journal article" date="2019" name="Nat. Ecol. Evol.">
        <title>Megaphylogeny resolves global patterns of mushroom evolution.</title>
        <authorList>
            <person name="Varga T."/>
            <person name="Krizsan K."/>
            <person name="Foldi C."/>
            <person name="Dima B."/>
            <person name="Sanchez-Garcia M."/>
            <person name="Sanchez-Ramirez S."/>
            <person name="Szollosi G.J."/>
            <person name="Szarkandi J.G."/>
            <person name="Papp V."/>
            <person name="Albert L."/>
            <person name="Andreopoulos W."/>
            <person name="Angelini C."/>
            <person name="Antonin V."/>
            <person name="Barry K.W."/>
            <person name="Bougher N.L."/>
            <person name="Buchanan P."/>
            <person name="Buyck B."/>
            <person name="Bense V."/>
            <person name="Catcheside P."/>
            <person name="Chovatia M."/>
            <person name="Cooper J."/>
            <person name="Damon W."/>
            <person name="Desjardin D."/>
            <person name="Finy P."/>
            <person name="Geml J."/>
            <person name="Haridas S."/>
            <person name="Hughes K."/>
            <person name="Justo A."/>
            <person name="Karasinski D."/>
            <person name="Kautmanova I."/>
            <person name="Kiss B."/>
            <person name="Kocsube S."/>
            <person name="Kotiranta H."/>
            <person name="LaButti K.M."/>
            <person name="Lechner B.E."/>
            <person name="Liimatainen K."/>
            <person name="Lipzen A."/>
            <person name="Lukacs Z."/>
            <person name="Mihaltcheva S."/>
            <person name="Morgado L.N."/>
            <person name="Niskanen T."/>
            <person name="Noordeloos M.E."/>
            <person name="Ohm R.A."/>
            <person name="Ortiz-Santana B."/>
            <person name="Ovrebo C."/>
            <person name="Racz N."/>
            <person name="Riley R."/>
            <person name="Savchenko A."/>
            <person name="Shiryaev A."/>
            <person name="Soop K."/>
            <person name="Spirin V."/>
            <person name="Szebenyi C."/>
            <person name="Tomsovsky M."/>
            <person name="Tulloss R.E."/>
            <person name="Uehling J."/>
            <person name="Grigoriev I.V."/>
            <person name="Vagvolgyi C."/>
            <person name="Papp T."/>
            <person name="Martin F.M."/>
            <person name="Miettinen O."/>
            <person name="Hibbett D.S."/>
            <person name="Nagy L.G."/>
        </authorList>
    </citation>
    <scope>NUCLEOTIDE SEQUENCE [LARGE SCALE GENOMIC DNA]</scope>
    <source>
        <strain evidence="2 3">FP101781</strain>
    </source>
</reference>
<keyword evidence="3" id="KW-1185">Reference proteome</keyword>
<evidence type="ECO:0000256" key="1">
    <source>
        <dbReference type="SAM" id="Coils"/>
    </source>
</evidence>
<evidence type="ECO:0000313" key="3">
    <source>
        <dbReference type="Proteomes" id="UP000298030"/>
    </source>
</evidence>
<name>A0A4Y7SIC5_COPMI</name>
<feature type="coiled-coil region" evidence="1">
    <location>
        <begin position="29"/>
        <end position="60"/>
    </location>
</feature>
<organism evidence="2 3">
    <name type="scientific">Coprinellus micaceus</name>
    <name type="common">Glistening ink-cap mushroom</name>
    <name type="synonym">Coprinus micaceus</name>
    <dbReference type="NCBI Taxonomy" id="71717"/>
    <lineage>
        <taxon>Eukaryota</taxon>
        <taxon>Fungi</taxon>
        <taxon>Dikarya</taxon>
        <taxon>Basidiomycota</taxon>
        <taxon>Agaricomycotina</taxon>
        <taxon>Agaricomycetes</taxon>
        <taxon>Agaricomycetidae</taxon>
        <taxon>Agaricales</taxon>
        <taxon>Agaricineae</taxon>
        <taxon>Psathyrellaceae</taxon>
        <taxon>Coprinellus</taxon>
    </lineage>
</organism>
<evidence type="ECO:0008006" key="4">
    <source>
        <dbReference type="Google" id="ProtNLM"/>
    </source>
</evidence>
<sequence length="585" mass="66007">MDGSSPFSQYLNTNYAPSDSEIAFLKQLIQDREATAAALADEIEETKRDLVTQTEEKETKLAYMEHRLAANRQFIEDHAMLLSPIRRVPHDVLDLLFQTFLESVEQPGCPESWPSFRPTAHPSTTISQVCADWRRVALQTRTLWTHIHVLVPHLNPARILWTNWCRMMETLRCQVETWINRSSPCAIDVGLRMGWVRQSISSEQLQGARKLYEALVEVLLPTSHRWRSMYCNWELQDTTESVLKLFHGPRFSLLRKANFFVDVDHNRDQHEQRARAQRLSRSTLFATPSLRDVTLAMFWENLSVAKTSSTSPLYESLTHLSFDANPIGIGAQFGGAEALDLLKSLPNLVSAQIGLHSLQSPPLRPCYPPIHVPYLTSLRLKFRPVPKGFAPSLHLPRLERLHLDSLVSVCHSLPSVDTPNANGNYELLLQEGPKLKELTLYHDAFPRESLARCLSDLLLNLTVLNVYAAPIRSLHRDEPDVQLLAQLLIPGSLPCLQELELHNMSNKEGGPLENAVVGFLAEKVLGCTEEGAGGRKCGGTERPTALRRVVIHFAHRKRVDIMGALRSRGCSLDGIDLGLKYRSRS</sequence>
<gene>
    <name evidence="2" type="ORF">FA13DRAFT_1741887</name>
</gene>
<dbReference type="Proteomes" id="UP000298030">
    <property type="component" value="Unassembled WGS sequence"/>
</dbReference>
<accession>A0A4Y7SIC5</accession>
<dbReference type="AlphaFoldDB" id="A0A4Y7SIC5"/>
<proteinExistence type="predicted"/>
<dbReference type="OrthoDB" id="3248197at2759"/>
<evidence type="ECO:0000313" key="2">
    <source>
        <dbReference type="EMBL" id="TEB21418.1"/>
    </source>
</evidence>
<comment type="caution">
    <text evidence="2">The sequence shown here is derived from an EMBL/GenBank/DDBJ whole genome shotgun (WGS) entry which is preliminary data.</text>
</comment>
<protein>
    <recommendedName>
        <fullName evidence="4">F-box domain-containing protein</fullName>
    </recommendedName>
</protein>